<dbReference type="HOGENOM" id="CLU_885102_0_0_0"/>
<dbReference type="Proteomes" id="UP000009149">
    <property type="component" value="Chromosome"/>
</dbReference>
<protein>
    <submittedName>
        <fullName evidence="2">Methyltransferase</fullName>
    </submittedName>
</protein>
<organism evidence="2 3">
    <name type="scientific">Methylacidiphilum infernorum (isolate V4)</name>
    <name type="common">Methylokorus infernorum (strain V4)</name>
    <dbReference type="NCBI Taxonomy" id="481448"/>
    <lineage>
        <taxon>Bacteria</taxon>
        <taxon>Pseudomonadati</taxon>
        <taxon>Verrucomicrobiota</taxon>
        <taxon>Methylacidiphilae</taxon>
        <taxon>Methylacidiphilales</taxon>
        <taxon>Methylacidiphilaceae</taxon>
        <taxon>Methylacidiphilum (ex Ratnadevi et al. 2023)</taxon>
    </lineage>
</organism>
<feature type="domain" description="Methyltransferase type 11" evidence="1">
    <location>
        <begin position="150"/>
        <end position="203"/>
    </location>
</feature>
<dbReference type="STRING" id="481448.Minf_0560"/>
<dbReference type="OrthoDB" id="8210690at2"/>
<reference evidence="2 3" key="1">
    <citation type="journal article" date="2008" name="Biol. Direct">
        <title>Complete genome sequence of the extremely acidophilic methanotroph isolate V4, Methylacidiphilum infernorum, a representative of the bacterial phylum Verrucomicrobia.</title>
        <authorList>
            <person name="Hou S."/>
            <person name="Makarova K.S."/>
            <person name="Saw J.H."/>
            <person name="Senin P."/>
            <person name="Ly B.V."/>
            <person name="Zhou Z."/>
            <person name="Ren Y."/>
            <person name="Wang J."/>
            <person name="Galperin M.Y."/>
            <person name="Omelchenko M.V."/>
            <person name="Wolf Y.I."/>
            <person name="Yutin N."/>
            <person name="Koonin E.V."/>
            <person name="Stott M.B."/>
            <person name="Mountain B.W."/>
            <person name="Crowe M.A."/>
            <person name="Smirnova A.V."/>
            <person name="Dunfield P.F."/>
            <person name="Feng L."/>
            <person name="Wang L."/>
            <person name="Alam M."/>
        </authorList>
    </citation>
    <scope>NUCLEOTIDE SEQUENCE [LARGE SCALE GENOMIC DNA]</scope>
    <source>
        <strain evidence="3">Isolate V4</strain>
    </source>
</reference>
<sequence>MRPSEAPIPLFEKARELYAIARLKFKTAYDKTQLESFIHSLFQDIEEYNRYLLTYSHKSLYESKVFEIGFGPRPYRLLALIGLGIEAWGIDLDIPVLEGTIGQWLELLKKNGLERFLKSFFRFYLFDLKERKELEKSLKMKKGTFTIPKERLWVGDAAELELPCSSFDLIFSEDVFEHIPKERLEILVAKMGLWLKPGGLALIRPMVYTGIAGGHLAEWFPGNISSGLISKKSEPWEHLRKNRFQPNTYLNKLGRKDYRFLFSKHFLILEEKVKYPALGQEWLTEEIKKELSCYPEEELLSNNVLFVLQKPRTE</sequence>
<accession>B3DZK1</accession>
<dbReference type="GO" id="GO:0032259">
    <property type="term" value="P:methylation"/>
    <property type="evidence" value="ECO:0007669"/>
    <property type="project" value="UniProtKB-KW"/>
</dbReference>
<dbReference type="EMBL" id="CP000975">
    <property type="protein sequence ID" value="ACD82618.1"/>
    <property type="molecule type" value="Genomic_DNA"/>
</dbReference>
<dbReference type="SUPFAM" id="SSF53335">
    <property type="entry name" value="S-adenosyl-L-methionine-dependent methyltransferases"/>
    <property type="match status" value="1"/>
</dbReference>
<dbReference type="InterPro" id="IPR029063">
    <property type="entry name" value="SAM-dependent_MTases_sf"/>
</dbReference>
<dbReference type="GO" id="GO:0008757">
    <property type="term" value="F:S-adenosylmethionine-dependent methyltransferase activity"/>
    <property type="evidence" value="ECO:0007669"/>
    <property type="project" value="InterPro"/>
</dbReference>
<dbReference type="RefSeq" id="WP_012462900.1">
    <property type="nucleotide sequence ID" value="NC_010794.1"/>
</dbReference>
<keyword evidence="2" id="KW-0489">Methyltransferase</keyword>
<keyword evidence="2" id="KW-0808">Transferase</keyword>
<gene>
    <name evidence="2" type="ordered locus">Minf_0560</name>
</gene>
<dbReference type="AlphaFoldDB" id="B3DZK1"/>
<name>B3DZK1_METI4</name>
<evidence type="ECO:0000313" key="2">
    <source>
        <dbReference type="EMBL" id="ACD82618.1"/>
    </source>
</evidence>
<dbReference type="CDD" id="cd02440">
    <property type="entry name" value="AdoMet_MTases"/>
    <property type="match status" value="1"/>
</dbReference>
<dbReference type="Gene3D" id="3.40.50.150">
    <property type="entry name" value="Vaccinia Virus protein VP39"/>
    <property type="match status" value="1"/>
</dbReference>
<dbReference type="Pfam" id="PF08241">
    <property type="entry name" value="Methyltransf_11"/>
    <property type="match status" value="1"/>
</dbReference>
<dbReference type="eggNOG" id="COG0500">
    <property type="taxonomic scope" value="Bacteria"/>
</dbReference>
<evidence type="ECO:0000313" key="3">
    <source>
        <dbReference type="Proteomes" id="UP000009149"/>
    </source>
</evidence>
<evidence type="ECO:0000259" key="1">
    <source>
        <dbReference type="Pfam" id="PF08241"/>
    </source>
</evidence>
<dbReference type="KEGG" id="min:Minf_0560"/>
<proteinExistence type="predicted"/>
<dbReference type="InterPro" id="IPR013216">
    <property type="entry name" value="Methyltransf_11"/>
</dbReference>